<dbReference type="Proteomes" id="UP000244335">
    <property type="component" value="Unassembled WGS sequence"/>
</dbReference>
<organism evidence="1 2">
    <name type="scientific">Rhizobium rhizogenes</name>
    <name type="common">Agrobacterium rhizogenes</name>
    <dbReference type="NCBI Taxonomy" id="359"/>
    <lineage>
        <taxon>Bacteria</taxon>
        <taxon>Pseudomonadati</taxon>
        <taxon>Pseudomonadota</taxon>
        <taxon>Alphaproteobacteria</taxon>
        <taxon>Hyphomicrobiales</taxon>
        <taxon>Rhizobiaceae</taxon>
        <taxon>Rhizobium/Agrobacterium group</taxon>
        <taxon>Rhizobium</taxon>
    </lineage>
</organism>
<comment type="caution">
    <text evidence="1">The sequence shown here is derived from an EMBL/GenBank/DDBJ whole genome shotgun (WGS) entry which is preliminary data.</text>
</comment>
<sequence length="90" mass="9936">MIGTDCNVTLEWLVNPFPIPGAIKELGSMEDVHAWTSARAKANFDQLLEAAKTQGPQSIRDESGSFTLRYSGTKSHERVTDFLIKGLPED</sequence>
<reference evidence="1 2" key="1">
    <citation type="submission" date="2018-04" db="EMBL/GenBank/DDBJ databases">
        <authorList>
            <person name="Hagen T."/>
        </authorList>
    </citation>
    <scope>NUCLEOTIDE SEQUENCE [LARGE SCALE GENOMIC DNA]</scope>
    <source>
        <strain evidence="1 2">TPD7009</strain>
    </source>
</reference>
<protein>
    <submittedName>
        <fullName evidence="1">Uncharacterized protein</fullName>
    </submittedName>
</protein>
<evidence type="ECO:0000313" key="2">
    <source>
        <dbReference type="Proteomes" id="UP000244335"/>
    </source>
</evidence>
<dbReference type="EMBL" id="QDFR01000002">
    <property type="protein sequence ID" value="PVE55463.1"/>
    <property type="molecule type" value="Genomic_DNA"/>
</dbReference>
<evidence type="ECO:0000313" key="1">
    <source>
        <dbReference type="EMBL" id="PVE55463.1"/>
    </source>
</evidence>
<proteinExistence type="predicted"/>
<accession>A0AA92C4W2</accession>
<gene>
    <name evidence="1" type="ORF">DC430_09780</name>
</gene>
<name>A0AA92C4W2_RHIRH</name>
<dbReference type="AlphaFoldDB" id="A0AA92C4W2"/>